<evidence type="ECO:0000256" key="1">
    <source>
        <dbReference type="ARBA" id="ARBA00022801"/>
    </source>
</evidence>
<dbReference type="SUPFAM" id="SSF52540">
    <property type="entry name" value="P-loop containing nucleoside triphosphate hydrolases"/>
    <property type="match status" value="2"/>
</dbReference>
<dbReference type="GO" id="GO:0016787">
    <property type="term" value="F:hydrolase activity"/>
    <property type="evidence" value="ECO:0007669"/>
    <property type="project" value="UniProtKB-KW"/>
</dbReference>
<keyword evidence="4" id="KW-0547">Nucleotide-binding</keyword>
<dbReference type="CDD" id="cd18793">
    <property type="entry name" value="SF2_C_SNF"/>
    <property type="match status" value="1"/>
</dbReference>
<dbReference type="RefSeq" id="WP_150924606.1">
    <property type="nucleotide sequence ID" value="NZ_CP044232.1"/>
</dbReference>
<dbReference type="KEGG" id="mlz:F6J85_08380"/>
<name>A0A5J6L3S1_9MICO</name>
<evidence type="ECO:0000313" key="4">
    <source>
        <dbReference type="EMBL" id="QEW03120.1"/>
    </source>
</evidence>
<dbReference type="Gene3D" id="3.40.50.300">
    <property type="entry name" value="P-loop containing nucleotide triphosphate hydrolases"/>
    <property type="match status" value="1"/>
</dbReference>
<dbReference type="EMBL" id="CP044232">
    <property type="protein sequence ID" value="QEW03120.1"/>
    <property type="molecule type" value="Genomic_DNA"/>
</dbReference>
<dbReference type="Pfam" id="PF00176">
    <property type="entry name" value="SNF2-rel_dom"/>
    <property type="match status" value="1"/>
</dbReference>
<reference evidence="5" key="1">
    <citation type="submission" date="2019-09" db="EMBL/GenBank/DDBJ databases">
        <title>Mumia zhuanghuii sp. nov. isolated from the intestinal contents of plateau pika (Ochotona curzoniae) in the Qinghai-Tibet plateau of China.</title>
        <authorList>
            <person name="Tian Z."/>
        </authorList>
    </citation>
    <scope>NUCLEOTIDE SEQUENCE [LARGE SCALE GENOMIC DNA]</scope>
    <source>
        <strain evidence="5">L-031</strain>
    </source>
</reference>
<dbReference type="Proteomes" id="UP000325516">
    <property type="component" value="Chromosome"/>
</dbReference>
<dbReference type="GO" id="GO:0004386">
    <property type="term" value="F:helicase activity"/>
    <property type="evidence" value="ECO:0007669"/>
    <property type="project" value="UniProtKB-KW"/>
</dbReference>
<feature type="domain" description="Helicase ATP-binding" evidence="2">
    <location>
        <begin position="515"/>
        <end position="677"/>
    </location>
</feature>
<dbReference type="InterPro" id="IPR038718">
    <property type="entry name" value="SNF2-like_sf"/>
</dbReference>
<keyword evidence="1" id="KW-0378">Hydrolase</keyword>
<gene>
    <name evidence="4" type="ORF">F6J85_08380</name>
</gene>
<organism evidence="4 5">
    <name type="scientific">Microbacterium lushaniae</name>
    <dbReference type="NCBI Taxonomy" id="2614639"/>
    <lineage>
        <taxon>Bacteria</taxon>
        <taxon>Bacillati</taxon>
        <taxon>Actinomycetota</taxon>
        <taxon>Actinomycetes</taxon>
        <taxon>Micrococcales</taxon>
        <taxon>Microbacteriaceae</taxon>
        <taxon>Microbacterium</taxon>
    </lineage>
</organism>
<feature type="domain" description="Helicase C-terminal" evidence="3">
    <location>
        <begin position="813"/>
        <end position="968"/>
    </location>
</feature>
<dbReference type="PANTHER" id="PTHR10799">
    <property type="entry name" value="SNF2/RAD54 HELICASE FAMILY"/>
    <property type="match status" value="1"/>
</dbReference>
<protein>
    <submittedName>
        <fullName evidence="4">DEAD/DEAH box helicase</fullName>
    </submittedName>
</protein>
<dbReference type="InterPro" id="IPR049730">
    <property type="entry name" value="SNF2/RAD54-like_C"/>
</dbReference>
<dbReference type="Gene3D" id="3.40.50.10810">
    <property type="entry name" value="Tandem AAA-ATPase domain"/>
    <property type="match status" value="1"/>
</dbReference>
<dbReference type="AlphaFoldDB" id="A0A5J6L3S1"/>
<dbReference type="InterPro" id="IPR000330">
    <property type="entry name" value="SNF2_N"/>
</dbReference>
<dbReference type="SMART" id="SM00487">
    <property type="entry name" value="DEXDc"/>
    <property type="match status" value="1"/>
</dbReference>
<evidence type="ECO:0000259" key="2">
    <source>
        <dbReference type="PROSITE" id="PS51192"/>
    </source>
</evidence>
<dbReference type="SMART" id="SM00490">
    <property type="entry name" value="HELICc"/>
    <property type="match status" value="1"/>
</dbReference>
<keyword evidence="5" id="KW-1185">Reference proteome</keyword>
<proteinExistence type="predicted"/>
<dbReference type="PROSITE" id="PS51194">
    <property type="entry name" value="HELICASE_CTER"/>
    <property type="match status" value="1"/>
</dbReference>
<sequence>MSSWRALIPASEDPAATPLGLGIELRQRDAYDPGRWEPRAVAAVTPRALARRQGDLSIAMRPLVPGARGGWIRGDVSWDAIRRFPERYRAAHARWFTELIGIASAPRIAGSFSPGPEWITLDTASSAHVWPHLAAAAALGIPVVAAHTQQEVSLAAAARVGVTLHPEPGGGLRVSATVQIDGTDAAAEWVRPIGTSGLYAFALHRDPIPVVLAPADLPDPVPALLGSAGLLVPAGEKAEFLDRLYPVLARRTAVTAAEGLVLPAPERPSLRVAVEFRPSHTVRYDMTWVHPGRPPVPFSSRDLDGPEADLAERVRAAWAHATSSPFASAATVRDLDAAEFSARVLPALEALPRVRVEITGERPEYRELTGDPAITITAVESPDPDWFDLGVLVVVEGRTIPFGPLFTALARGRARMMLSDGAYFSLAHPALDRLKELLEEAASLAEWETGPRIARTQVSLWTEFEDLADRAEPAMAWRATVAGLRDTDAIEPPPPPPALRAQLRPYQEAGFSWLAFLWRHGLGGILADDMGLGKTLQTLALVAHARTEGERRPFLVVAPTSVLATWAEEAARFLPELVVRTVDATGGRSRTSLAQAAAEADLVVTSYAVLRLDAAAFTAHEWAGVLLDEAQFAKNPRTKLHQAVAGLHRGMTVAITGTPLENSLTDLWALLSLTAPGLFPSARRFREEYIRPIEQAPAAANTPVATDAAARHRARRVERLRRRIRPFVLRRTKELVAPELPPRQEQDVHVELAPAHRARYDAVLQRERRKVLGLLDDLDRHRMVVFRSLTLLRLLSLAPALVSPEDAHLGSAKLDALLDRLTEVAAEGHRALVFSQFTSFLALAAARLDAAGIAYASLDGSTADRAGVVEGFRRGDATAFLISLKAGGFGLTLTEADYVFILDPWWNPAAEAQAVDRTHRIGQTRSVFVYRLLSAGTIEEKVAALQQRKSELFRSVLDDGDPFSGALGADDIRGLLAP</sequence>
<dbReference type="InterPro" id="IPR001650">
    <property type="entry name" value="Helicase_C-like"/>
</dbReference>
<dbReference type="Pfam" id="PF00271">
    <property type="entry name" value="Helicase_C"/>
    <property type="match status" value="1"/>
</dbReference>
<dbReference type="PROSITE" id="PS51192">
    <property type="entry name" value="HELICASE_ATP_BIND_1"/>
    <property type="match status" value="1"/>
</dbReference>
<keyword evidence="4" id="KW-0067">ATP-binding</keyword>
<evidence type="ECO:0000313" key="5">
    <source>
        <dbReference type="Proteomes" id="UP000325516"/>
    </source>
</evidence>
<keyword evidence="4" id="KW-0347">Helicase</keyword>
<evidence type="ECO:0000259" key="3">
    <source>
        <dbReference type="PROSITE" id="PS51194"/>
    </source>
</evidence>
<dbReference type="GO" id="GO:0005524">
    <property type="term" value="F:ATP binding"/>
    <property type="evidence" value="ECO:0007669"/>
    <property type="project" value="InterPro"/>
</dbReference>
<accession>A0A5J6L3S1</accession>
<dbReference type="InterPro" id="IPR027417">
    <property type="entry name" value="P-loop_NTPase"/>
</dbReference>
<dbReference type="InterPro" id="IPR014001">
    <property type="entry name" value="Helicase_ATP-bd"/>
</dbReference>